<evidence type="ECO:0000256" key="9">
    <source>
        <dbReference type="ARBA" id="ARBA00023098"/>
    </source>
</evidence>
<dbReference type="AlphaFoldDB" id="A0A9D1QFD0"/>
<keyword evidence="8" id="KW-0460">Magnesium</keyword>
<dbReference type="SUPFAM" id="SSF111331">
    <property type="entry name" value="NAD kinase/diacylglycerol kinase-like"/>
    <property type="match status" value="1"/>
</dbReference>
<dbReference type="NCBIfam" id="TIGR00147">
    <property type="entry name" value="YegS/Rv2252/BmrU family lipid kinase"/>
    <property type="match status" value="1"/>
</dbReference>
<sequence>MKTALFLYNPISGEAQSVSLLDRIAMHYQRAGYALTLFRITRERGLSGLAELIGSLQPEHLLVAGGDGTLNRLVNYLREHNLTLPLATLPMGTANDFAHLIGMSDNLDEACRGILNGEVRHIDLGRVNGTYFVNVLSCGLFTDVSQKTPTALKNTLGKLAYYVSSLGELPSFRKMNITVTSDEVTFRGSCLLLLVFNGRTAGNLKLARHSSAEDGLFDVLIIRGENIVESLKNVFHFLVKKKEASYPSDIVYFQTRQLHIENDQPTSDVDGERGPDFPLDIECLAGALPVIVPRAE</sequence>
<gene>
    <name evidence="13" type="ORF">H9888_06795</name>
</gene>
<comment type="cofactor">
    <cofactor evidence="1">
        <name>Mg(2+)</name>
        <dbReference type="ChEBI" id="CHEBI:18420"/>
    </cofactor>
</comment>
<evidence type="ECO:0000256" key="5">
    <source>
        <dbReference type="ARBA" id="ARBA00022741"/>
    </source>
</evidence>
<evidence type="ECO:0000313" key="14">
    <source>
        <dbReference type="Proteomes" id="UP000823926"/>
    </source>
</evidence>
<organism evidence="13 14">
    <name type="scientific">Candidatus Rikenella faecigallinarum</name>
    <dbReference type="NCBI Taxonomy" id="2838745"/>
    <lineage>
        <taxon>Bacteria</taxon>
        <taxon>Pseudomonadati</taxon>
        <taxon>Bacteroidota</taxon>
        <taxon>Bacteroidia</taxon>
        <taxon>Bacteroidales</taxon>
        <taxon>Rikenellaceae</taxon>
        <taxon>Rikenella</taxon>
    </lineage>
</organism>
<evidence type="ECO:0000256" key="2">
    <source>
        <dbReference type="ARBA" id="ARBA00022516"/>
    </source>
</evidence>
<dbReference type="InterPro" id="IPR001206">
    <property type="entry name" value="Diacylglycerol_kinase_cat_dom"/>
</dbReference>
<dbReference type="Gene3D" id="3.40.50.10330">
    <property type="entry name" value="Probable inorganic polyphosphate/atp-NAD kinase, domain 1"/>
    <property type="match status" value="1"/>
</dbReference>
<dbReference type="PANTHER" id="PTHR12358:SF106">
    <property type="entry name" value="LIPID KINASE YEGS"/>
    <property type="match status" value="1"/>
</dbReference>
<keyword evidence="7" id="KW-0067">ATP-binding</keyword>
<evidence type="ECO:0000256" key="1">
    <source>
        <dbReference type="ARBA" id="ARBA00001946"/>
    </source>
</evidence>
<feature type="domain" description="DAGKc" evidence="12">
    <location>
        <begin position="1"/>
        <end position="131"/>
    </location>
</feature>
<keyword evidence="5" id="KW-0547">Nucleotide-binding</keyword>
<dbReference type="GO" id="GO:0005524">
    <property type="term" value="F:ATP binding"/>
    <property type="evidence" value="ECO:0007669"/>
    <property type="project" value="UniProtKB-KW"/>
</dbReference>
<evidence type="ECO:0000256" key="8">
    <source>
        <dbReference type="ARBA" id="ARBA00022842"/>
    </source>
</evidence>
<evidence type="ECO:0000256" key="11">
    <source>
        <dbReference type="ARBA" id="ARBA00023264"/>
    </source>
</evidence>
<dbReference type="InterPro" id="IPR016064">
    <property type="entry name" value="NAD/diacylglycerol_kinase_sf"/>
</dbReference>
<dbReference type="PROSITE" id="PS50146">
    <property type="entry name" value="DAGK"/>
    <property type="match status" value="1"/>
</dbReference>
<evidence type="ECO:0000256" key="4">
    <source>
        <dbReference type="ARBA" id="ARBA00022723"/>
    </source>
</evidence>
<keyword evidence="11" id="KW-1208">Phospholipid metabolism</keyword>
<dbReference type="EMBL" id="DXHL01000032">
    <property type="protein sequence ID" value="HIW11187.1"/>
    <property type="molecule type" value="Genomic_DNA"/>
</dbReference>
<proteinExistence type="predicted"/>
<dbReference type="SMART" id="SM00046">
    <property type="entry name" value="DAGKc"/>
    <property type="match status" value="1"/>
</dbReference>
<dbReference type="Pfam" id="PF19279">
    <property type="entry name" value="YegS_C"/>
    <property type="match status" value="1"/>
</dbReference>
<dbReference type="Gene3D" id="2.60.200.40">
    <property type="match status" value="1"/>
</dbReference>
<dbReference type="GO" id="GO:0008654">
    <property type="term" value="P:phospholipid biosynthetic process"/>
    <property type="evidence" value="ECO:0007669"/>
    <property type="project" value="UniProtKB-KW"/>
</dbReference>
<reference evidence="13" key="2">
    <citation type="submission" date="2021-04" db="EMBL/GenBank/DDBJ databases">
        <authorList>
            <person name="Gilroy R."/>
        </authorList>
    </citation>
    <scope>NUCLEOTIDE SEQUENCE</scope>
    <source>
        <strain evidence="13">ChiBcec15-1070</strain>
    </source>
</reference>
<dbReference type="InterPro" id="IPR045540">
    <property type="entry name" value="YegS/DAGK_C"/>
</dbReference>
<name>A0A9D1QFD0_9BACT</name>
<evidence type="ECO:0000256" key="6">
    <source>
        <dbReference type="ARBA" id="ARBA00022777"/>
    </source>
</evidence>
<dbReference type="InterPro" id="IPR005218">
    <property type="entry name" value="Diacylglycerol/lipid_kinase"/>
</dbReference>
<dbReference type="Pfam" id="PF00781">
    <property type="entry name" value="DAGK_cat"/>
    <property type="match status" value="1"/>
</dbReference>
<keyword evidence="6 13" id="KW-0418">Kinase</keyword>
<keyword evidence="10" id="KW-0594">Phospholipid biosynthesis</keyword>
<keyword evidence="9" id="KW-0443">Lipid metabolism</keyword>
<dbReference type="GO" id="GO:0004143">
    <property type="term" value="F:ATP-dependent diacylglycerol kinase activity"/>
    <property type="evidence" value="ECO:0007669"/>
    <property type="project" value="TreeGrafter"/>
</dbReference>
<dbReference type="InterPro" id="IPR017438">
    <property type="entry name" value="ATP-NAD_kinase_N"/>
</dbReference>
<keyword evidence="3" id="KW-0808">Transferase</keyword>
<dbReference type="Proteomes" id="UP000823926">
    <property type="component" value="Unassembled WGS sequence"/>
</dbReference>
<comment type="caution">
    <text evidence="13">The sequence shown here is derived from an EMBL/GenBank/DDBJ whole genome shotgun (WGS) entry which is preliminary data.</text>
</comment>
<protein>
    <submittedName>
        <fullName evidence="13">YegS/Rv2252/BmrU family lipid kinase</fullName>
    </submittedName>
</protein>
<evidence type="ECO:0000256" key="10">
    <source>
        <dbReference type="ARBA" id="ARBA00023209"/>
    </source>
</evidence>
<dbReference type="GO" id="GO:0046872">
    <property type="term" value="F:metal ion binding"/>
    <property type="evidence" value="ECO:0007669"/>
    <property type="project" value="UniProtKB-KW"/>
</dbReference>
<dbReference type="PANTHER" id="PTHR12358">
    <property type="entry name" value="SPHINGOSINE KINASE"/>
    <property type="match status" value="1"/>
</dbReference>
<reference evidence="13" key="1">
    <citation type="journal article" date="2021" name="PeerJ">
        <title>Extensive microbial diversity within the chicken gut microbiome revealed by metagenomics and culture.</title>
        <authorList>
            <person name="Gilroy R."/>
            <person name="Ravi A."/>
            <person name="Getino M."/>
            <person name="Pursley I."/>
            <person name="Horton D.L."/>
            <person name="Alikhan N.F."/>
            <person name="Baker D."/>
            <person name="Gharbi K."/>
            <person name="Hall N."/>
            <person name="Watson M."/>
            <person name="Adriaenssens E.M."/>
            <person name="Foster-Nyarko E."/>
            <person name="Jarju S."/>
            <person name="Secka A."/>
            <person name="Antonio M."/>
            <person name="Oren A."/>
            <person name="Chaudhuri R.R."/>
            <person name="La Ragione R."/>
            <person name="Hildebrand F."/>
            <person name="Pallen M.J."/>
        </authorList>
    </citation>
    <scope>NUCLEOTIDE SEQUENCE</scope>
    <source>
        <strain evidence="13">ChiBcec15-1070</strain>
    </source>
</reference>
<evidence type="ECO:0000256" key="7">
    <source>
        <dbReference type="ARBA" id="ARBA00022840"/>
    </source>
</evidence>
<keyword evidence="4" id="KW-0479">Metal-binding</keyword>
<keyword evidence="2" id="KW-0444">Lipid biosynthesis</keyword>
<accession>A0A9D1QFD0</accession>
<dbReference type="NCBIfam" id="NF009605">
    <property type="entry name" value="PRK13059.1"/>
    <property type="match status" value="1"/>
</dbReference>
<dbReference type="GO" id="GO:0005886">
    <property type="term" value="C:plasma membrane"/>
    <property type="evidence" value="ECO:0007669"/>
    <property type="project" value="TreeGrafter"/>
</dbReference>
<evidence type="ECO:0000256" key="3">
    <source>
        <dbReference type="ARBA" id="ARBA00022679"/>
    </source>
</evidence>
<dbReference type="InterPro" id="IPR050187">
    <property type="entry name" value="Lipid_Phosphate_FormReg"/>
</dbReference>
<evidence type="ECO:0000313" key="13">
    <source>
        <dbReference type="EMBL" id="HIW11187.1"/>
    </source>
</evidence>
<evidence type="ECO:0000259" key="12">
    <source>
        <dbReference type="PROSITE" id="PS50146"/>
    </source>
</evidence>